<evidence type="ECO:0000313" key="2">
    <source>
        <dbReference type="Proteomes" id="UP000319817"/>
    </source>
</evidence>
<dbReference type="InterPro" id="IPR052732">
    <property type="entry name" value="Cell-binding_unc_protein"/>
</dbReference>
<evidence type="ECO:0000313" key="1">
    <source>
        <dbReference type="EMBL" id="QDT11893.1"/>
    </source>
</evidence>
<dbReference type="SUPFAM" id="SSF56112">
    <property type="entry name" value="Protein kinase-like (PK-like)"/>
    <property type="match status" value="1"/>
</dbReference>
<accession>A0A517NXN8</accession>
<gene>
    <name evidence="1" type="ORF">K239x_38950</name>
</gene>
<dbReference type="SUPFAM" id="SSF52540">
    <property type="entry name" value="P-loop containing nucleoside triphosphate hydrolases"/>
    <property type="match status" value="1"/>
</dbReference>
<sequence length="525" mass="59542">MASQVPDSVNINGLIDALQKVDAYPDKIETEIEVRETHISVVFLAGEFAYKVKKPIKTEFLDYSTLELRKQHCEEELRLDRRYAADMYVGVVPIVLADNRLRIGSEADRDGNAQTVDYAVKMRRFPQDCLLSERVQAGHLTTDEVHELATTIATFHQNAARCQPSLALQWPEYLVSNLGQIISGLRHKVDLETAATLRALQTWADEFFRDHLHVLVDRVDQGFVRECHGDLHLQNVVLWDGRLVPFDGIEFNERLRWIDVLCDAAFLQMDLASQGHLDLSRSYINAYLEQTGDYESIPVLRCFLIYRSLVRALVSTIRSAQSQLSSSQSDAAVLDARQHISLAFQYTQSSAPQLWITHGVSGSGKSYFSERVVQQHQAFRIRSDIERKRLFGLSPTERPSEASQAQLYSDDSNQKTYARLKVLAGGILRSGYSVIVDATFLMHRDRESFRELAIQEGVSFAILHCHSDDQTLRQRVADRMAHNDDASDAGLEVLEHQLATHQPLTDAERRFVVDVPDLVHVAQEL</sequence>
<dbReference type="PANTHER" id="PTHR43883">
    <property type="entry name" value="SLR0207 PROTEIN"/>
    <property type="match status" value="1"/>
</dbReference>
<proteinExistence type="predicted"/>
<dbReference type="Gene3D" id="3.90.1200.10">
    <property type="match status" value="1"/>
</dbReference>
<dbReference type="PANTHER" id="PTHR43883:SF1">
    <property type="entry name" value="GLUCONOKINASE"/>
    <property type="match status" value="1"/>
</dbReference>
<dbReference type="InterPro" id="IPR011009">
    <property type="entry name" value="Kinase-like_dom_sf"/>
</dbReference>
<dbReference type="OrthoDB" id="9810277at2"/>
<organism evidence="1 2">
    <name type="scientific">Stieleria marina</name>
    <dbReference type="NCBI Taxonomy" id="1930275"/>
    <lineage>
        <taxon>Bacteria</taxon>
        <taxon>Pseudomonadati</taxon>
        <taxon>Planctomycetota</taxon>
        <taxon>Planctomycetia</taxon>
        <taxon>Pirellulales</taxon>
        <taxon>Pirellulaceae</taxon>
        <taxon>Stieleria</taxon>
    </lineage>
</organism>
<dbReference type="RefSeq" id="WP_145419655.1">
    <property type="nucleotide sequence ID" value="NZ_CP036526.1"/>
</dbReference>
<keyword evidence="2" id="KW-1185">Reference proteome</keyword>
<dbReference type="Proteomes" id="UP000319817">
    <property type="component" value="Chromosome"/>
</dbReference>
<dbReference type="InterPro" id="IPR027417">
    <property type="entry name" value="P-loop_NTPase"/>
</dbReference>
<dbReference type="EMBL" id="CP036526">
    <property type="protein sequence ID" value="QDT11893.1"/>
    <property type="molecule type" value="Genomic_DNA"/>
</dbReference>
<protein>
    <submittedName>
        <fullName evidence="1">Uncharacterized protein</fullName>
    </submittedName>
</protein>
<name>A0A517NXN8_9BACT</name>
<reference evidence="1 2" key="1">
    <citation type="submission" date="2019-02" db="EMBL/GenBank/DDBJ databases">
        <title>Deep-cultivation of Planctomycetes and their phenomic and genomic characterization uncovers novel biology.</title>
        <authorList>
            <person name="Wiegand S."/>
            <person name="Jogler M."/>
            <person name="Boedeker C."/>
            <person name="Pinto D."/>
            <person name="Vollmers J."/>
            <person name="Rivas-Marin E."/>
            <person name="Kohn T."/>
            <person name="Peeters S.H."/>
            <person name="Heuer A."/>
            <person name="Rast P."/>
            <person name="Oberbeckmann S."/>
            <person name="Bunk B."/>
            <person name="Jeske O."/>
            <person name="Meyerdierks A."/>
            <person name="Storesund J.E."/>
            <person name="Kallscheuer N."/>
            <person name="Luecker S."/>
            <person name="Lage O.M."/>
            <person name="Pohl T."/>
            <person name="Merkel B.J."/>
            <person name="Hornburger P."/>
            <person name="Mueller R.-W."/>
            <person name="Bruemmer F."/>
            <person name="Labrenz M."/>
            <person name="Spormann A.M."/>
            <person name="Op den Camp H."/>
            <person name="Overmann J."/>
            <person name="Amann R."/>
            <person name="Jetten M.S.M."/>
            <person name="Mascher T."/>
            <person name="Medema M.H."/>
            <person name="Devos D.P."/>
            <person name="Kaster A.-K."/>
            <person name="Ovreas L."/>
            <person name="Rohde M."/>
            <person name="Galperin M.Y."/>
            <person name="Jogler C."/>
        </authorList>
    </citation>
    <scope>NUCLEOTIDE SEQUENCE [LARGE SCALE GENOMIC DNA]</scope>
    <source>
        <strain evidence="1 2">K23_9</strain>
    </source>
</reference>
<dbReference type="Gene3D" id="3.40.50.300">
    <property type="entry name" value="P-loop containing nucleotide triphosphate hydrolases"/>
    <property type="match status" value="1"/>
</dbReference>
<dbReference type="Pfam" id="PF13671">
    <property type="entry name" value="AAA_33"/>
    <property type="match status" value="1"/>
</dbReference>
<dbReference type="AlphaFoldDB" id="A0A517NXN8"/>